<sequence>MKLTINLYAALERDTEQNRATNAALCTEDISYHLNKLFSPHLKFEIIDEEAEGNWTWLAIIGEAHERSQDEDIIDWLEEELPDLLDLDTETSRFKGIVGKHAN</sequence>
<proteinExistence type="predicted"/>
<dbReference type="AlphaFoldDB" id="A0A0F9R8I9"/>
<comment type="caution">
    <text evidence="1">The sequence shown here is derived from an EMBL/GenBank/DDBJ whole genome shotgun (WGS) entry which is preliminary data.</text>
</comment>
<accession>A0A0F9R8I9</accession>
<evidence type="ECO:0000313" key="1">
    <source>
        <dbReference type="EMBL" id="KKN21526.1"/>
    </source>
</evidence>
<gene>
    <name evidence="1" type="ORF">LCGC14_0924430</name>
</gene>
<dbReference type="EMBL" id="LAZR01003140">
    <property type="protein sequence ID" value="KKN21526.1"/>
    <property type="molecule type" value="Genomic_DNA"/>
</dbReference>
<protein>
    <submittedName>
        <fullName evidence="1">Uncharacterized protein</fullName>
    </submittedName>
</protein>
<organism evidence="1">
    <name type="scientific">marine sediment metagenome</name>
    <dbReference type="NCBI Taxonomy" id="412755"/>
    <lineage>
        <taxon>unclassified sequences</taxon>
        <taxon>metagenomes</taxon>
        <taxon>ecological metagenomes</taxon>
    </lineage>
</organism>
<reference evidence="1" key="1">
    <citation type="journal article" date="2015" name="Nature">
        <title>Complex archaea that bridge the gap between prokaryotes and eukaryotes.</title>
        <authorList>
            <person name="Spang A."/>
            <person name="Saw J.H."/>
            <person name="Jorgensen S.L."/>
            <person name="Zaremba-Niedzwiedzka K."/>
            <person name="Martijn J."/>
            <person name="Lind A.E."/>
            <person name="van Eijk R."/>
            <person name="Schleper C."/>
            <person name="Guy L."/>
            <person name="Ettema T.J."/>
        </authorList>
    </citation>
    <scope>NUCLEOTIDE SEQUENCE</scope>
</reference>
<name>A0A0F9R8I9_9ZZZZ</name>